<dbReference type="Pfam" id="PF13505">
    <property type="entry name" value="OMP_b-brl"/>
    <property type="match status" value="1"/>
</dbReference>
<keyword evidence="9 11" id="KW-0472">Membrane</keyword>
<reference evidence="17" key="1">
    <citation type="journal article" date="2019" name="Int. J. Syst. Evol. Microbiol.">
        <title>The Global Catalogue of Microorganisms (GCM) 10K type strain sequencing project: providing services to taxonomists for standard genome sequencing and annotation.</title>
        <authorList>
            <consortium name="The Broad Institute Genomics Platform"/>
            <consortium name="The Broad Institute Genome Sequencing Center for Infectious Disease"/>
            <person name="Wu L."/>
            <person name="Ma J."/>
        </authorList>
    </citation>
    <scope>NUCLEOTIDE SEQUENCE [LARGE SCALE GENOMIC DNA]</scope>
    <source>
        <strain evidence="17">CGMCC 1.10759</strain>
    </source>
</reference>
<dbReference type="Gene3D" id="3.55.50.30">
    <property type="match status" value="1"/>
</dbReference>
<dbReference type="Pfam" id="PF07715">
    <property type="entry name" value="Plug"/>
    <property type="match status" value="1"/>
</dbReference>
<proteinExistence type="inferred from homology"/>
<evidence type="ECO:0000259" key="15">
    <source>
        <dbReference type="SMART" id="SM00965"/>
    </source>
</evidence>
<keyword evidence="10 11" id="KW-0998">Cell outer membrane</keyword>
<keyword evidence="5 11" id="KW-0812">Transmembrane</keyword>
<sequence length="1181" mass="128417">MSIDKPIMSPLLAAMIAGILAASSVARAQEAQPAEQTEQAPRRFDIPSGSLASALNRLADLSGLALVYPASLVQGMSTRGLSGNFSAQQALSSLLEGTGLRFRMTGKNTITIEKATQSADTRVLGPVRVEGADQSKPQRGEGTAQLGGVRGGQDQEARGVRPVVAAVGAGSPVAIEDIPRSVSVLTQEQMEAQDVQDFDEAVRRLPGLSMIQRLPSSGGKASGAGGTIYSRGFSVTTVQVDGGAPRSLDIINNGLLDLTGYERVELVRGANGVFAGINSPGGTLNLVRKRPGGAPSFEAALTAGTDDRYQAKIDWSTPSVLGSPIAFRTAVSHEDQRFAWDNDHLKRTSLYGIFDMPLGDRARLELGAQYLKIREDGFYTGSYRYYDGPNLATPFTFNYTPQWAFLDAESKQLFTRFYVRLLNDWNFDIGLNYSHQDKRSLDAVINGSVFLLSNTNAAYQTCNSSGVCRPRTTNFFAREGFYTSETLGTDFRVAGKFDTWGLTHDVYFAGDFNEVGGADTELSRSNPSWTGVFSLADFMALPSYGEPAYFAGSVLGIDTDFKNTSSAWGLAISDTISWHDRVSATASARRQGYETSGGRLFRRRSDGEPYNISLDEISNGAVGRAPEWRPSYAAAVKPLRDMTVYGSYAEGSSTPEVLYSPDGKQLGATTYKNIEYGVKYGVGDWLLTASNYRLKQDGVAVQIPGTRGQCGPTPTSSCYYGGGVSIESTGYELEAVGRLFEQLDVAVSFTDNRSVSKPSDVPFNTRSPEKLGKLFMNWDVPWLSSLSVNLGAIYTGRIFEAGTRSIYDAVTFRLLDTIPYAFEEDATLIWDLGARYRLNDNIDVSLLVENVADTDYYSTVSSVVNHIGNPRTALLKVTWRDGGDRSGYTPSPTTGLAPFGEPSAWYGSLDFGQQRPEDWKAESTGRGSSGQPVKWTFETTPAEAFYARIGYRLNDHWRTEGEVGFRQHGFGKIGGNQTVPYGLCGLSYAANYIGRPEDRLAHCYDPQGEGSYWSFIANAIRDFGAPGNRFRPYVGLGIGATRASVDFSGRLDGYTDNVYRTWYRNAYGSPLTLVAPGEEAVGGGSSWGLTYQLLVGMSWRITDRTTLDASYKYIRDELDVKTANLTDYYPREYAQDLASAGPEPDRLVGAGLPQLGSFKGDLNSHAFTIGLRWAFGAPGTH</sequence>
<keyword evidence="6 14" id="KW-0732">Signal</keyword>
<dbReference type="InterPro" id="IPR012910">
    <property type="entry name" value="Plug_dom"/>
</dbReference>
<keyword evidence="7" id="KW-0408">Iron</keyword>
<dbReference type="InterPro" id="IPR011250">
    <property type="entry name" value="OMP/PagP_B-barrel"/>
</dbReference>
<dbReference type="EMBL" id="JBHSDU010000015">
    <property type="protein sequence ID" value="MFC4313779.1"/>
    <property type="molecule type" value="Genomic_DNA"/>
</dbReference>
<keyword evidence="4" id="KW-0410">Iron transport</keyword>
<name>A0ABV8T5Q4_9GAMM</name>
<dbReference type="Pfam" id="PF00593">
    <property type="entry name" value="TonB_dep_Rec_b-barrel"/>
    <property type="match status" value="1"/>
</dbReference>
<evidence type="ECO:0000256" key="12">
    <source>
        <dbReference type="RuleBase" id="RU003357"/>
    </source>
</evidence>
<evidence type="ECO:0000313" key="17">
    <source>
        <dbReference type="Proteomes" id="UP001595904"/>
    </source>
</evidence>
<dbReference type="Gene3D" id="2.170.130.10">
    <property type="entry name" value="TonB-dependent receptor, plug domain"/>
    <property type="match status" value="1"/>
</dbReference>
<feature type="region of interest" description="Disordered" evidence="13">
    <location>
        <begin position="130"/>
        <end position="157"/>
    </location>
</feature>
<dbReference type="SUPFAM" id="SSF56935">
    <property type="entry name" value="Porins"/>
    <property type="match status" value="1"/>
</dbReference>
<dbReference type="InterPro" id="IPR036942">
    <property type="entry name" value="Beta-barrel_TonB_sf"/>
</dbReference>
<dbReference type="Gene3D" id="2.40.160.20">
    <property type="match status" value="1"/>
</dbReference>
<dbReference type="SUPFAM" id="SSF56925">
    <property type="entry name" value="OMPA-like"/>
    <property type="match status" value="1"/>
</dbReference>
<protein>
    <submittedName>
        <fullName evidence="16">TonB-dependent receptor domain-containing protein</fullName>
    </submittedName>
</protein>
<keyword evidence="17" id="KW-1185">Reference proteome</keyword>
<organism evidence="16 17">
    <name type="scientific">Steroidobacter flavus</name>
    <dbReference type="NCBI Taxonomy" id="1842136"/>
    <lineage>
        <taxon>Bacteria</taxon>
        <taxon>Pseudomonadati</taxon>
        <taxon>Pseudomonadota</taxon>
        <taxon>Gammaproteobacteria</taxon>
        <taxon>Steroidobacterales</taxon>
        <taxon>Steroidobacteraceae</taxon>
        <taxon>Steroidobacter</taxon>
    </lineage>
</organism>
<dbReference type="Proteomes" id="UP001595904">
    <property type="component" value="Unassembled WGS sequence"/>
</dbReference>
<dbReference type="Pfam" id="PF07660">
    <property type="entry name" value="STN"/>
    <property type="match status" value="1"/>
</dbReference>
<evidence type="ECO:0000313" key="16">
    <source>
        <dbReference type="EMBL" id="MFC4313779.1"/>
    </source>
</evidence>
<keyword evidence="16" id="KW-0675">Receptor</keyword>
<evidence type="ECO:0000256" key="7">
    <source>
        <dbReference type="ARBA" id="ARBA00023004"/>
    </source>
</evidence>
<evidence type="ECO:0000256" key="10">
    <source>
        <dbReference type="ARBA" id="ARBA00023237"/>
    </source>
</evidence>
<dbReference type="InterPro" id="IPR011662">
    <property type="entry name" value="Secretin/TonB_short_N"/>
</dbReference>
<evidence type="ECO:0000256" key="1">
    <source>
        <dbReference type="ARBA" id="ARBA00004571"/>
    </source>
</evidence>
<evidence type="ECO:0000256" key="13">
    <source>
        <dbReference type="SAM" id="MobiDB-lite"/>
    </source>
</evidence>
<dbReference type="PANTHER" id="PTHR32552:SF82">
    <property type="entry name" value="FCUA PROTEIN"/>
    <property type="match status" value="1"/>
</dbReference>
<comment type="similarity">
    <text evidence="11 12">Belongs to the TonB-dependent receptor family.</text>
</comment>
<evidence type="ECO:0000256" key="11">
    <source>
        <dbReference type="PROSITE-ProRule" id="PRU01360"/>
    </source>
</evidence>
<dbReference type="InterPro" id="IPR037066">
    <property type="entry name" value="Plug_dom_sf"/>
</dbReference>
<evidence type="ECO:0000256" key="8">
    <source>
        <dbReference type="ARBA" id="ARBA00023077"/>
    </source>
</evidence>
<keyword evidence="8 12" id="KW-0798">TonB box</keyword>
<evidence type="ECO:0000256" key="14">
    <source>
        <dbReference type="SAM" id="SignalP"/>
    </source>
</evidence>
<evidence type="ECO:0000256" key="5">
    <source>
        <dbReference type="ARBA" id="ARBA00022692"/>
    </source>
</evidence>
<dbReference type="Gene3D" id="2.40.170.20">
    <property type="entry name" value="TonB-dependent receptor, beta-barrel domain"/>
    <property type="match status" value="1"/>
</dbReference>
<dbReference type="PROSITE" id="PS52016">
    <property type="entry name" value="TONB_DEPENDENT_REC_3"/>
    <property type="match status" value="1"/>
</dbReference>
<dbReference type="RefSeq" id="WP_380604402.1">
    <property type="nucleotide sequence ID" value="NZ_JBHSDU010000015.1"/>
</dbReference>
<keyword evidence="4" id="KW-0406">Ion transport</keyword>
<feature type="domain" description="Secretin/TonB short N-terminal" evidence="15">
    <location>
        <begin position="64"/>
        <end position="115"/>
    </location>
</feature>
<comment type="caution">
    <text evidence="16">The sequence shown here is derived from an EMBL/GenBank/DDBJ whole genome shotgun (WGS) entry which is preliminary data.</text>
</comment>
<keyword evidence="2 11" id="KW-0813">Transport</keyword>
<evidence type="ECO:0000256" key="4">
    <source>
        <dbReference type="ARBA" id="ARBA00022496"/>
    </source>
</evidence>
<comment type="subcellular location">
    <subcellularLocation>
        <location evidence="1 11">Cell outer membrane</location>
        <topology evidence="1 11">Multi-pass membrane protein</topology>
    </subcellularLocation>
</comment>
<evidence type="ECO:0000256" key="2">
    <source>
        <dbReference type="ARBA" id="ARBA00022448"/>
    </source>
</evidence>
<keyword evidence="3 11" id="KW-1134">Transmembrane beta strand</keyword>
<dbReference type="InterPro" id="IPR000531">
    <property type="entry name" value="Beta-barrel_TonB"/>
</dbReference>
<feature type="compositionally biased region" description="Basic and acidic residues" evidence="13">
    <location>
        <begin position="130"/>
        <end position="139"/>
    </location>
</feature>
<feature type="signal peptide" evidence="14">
    <location>
        <begin position="1"/>
        <end position="28"/>
    </location>
</feature>
<dbReference type="SMART" id="SM00965">
    <property type="entry name" value="STN"/>
    <property type="match status" value="1"/>
</dbReference>
<feature type="chain" id="PRO_5046202440" evidence="14">
    <location>
        <begin position="29"/>
        <end position="1181"/>
    </location>
</feature>
<evidence type="ECO:0000256" key="3">
    <source>
        <dbReference type="ARBA" id="ARBA00022452"/>
    </source>
</evidence>
<dbReference type="PANTHER" id="PTHR32552">
    <property type="entry name" value="FERRICHROME IRON RECEPTOR-RELATED"/>
    <property type="match status" value="1"/>
</dbReference>
<dbReference type="InterPro" id="IPR039426">
    <property type="entry name" value="TonB-dep_rcpt-like"/>
</dbReference>
<evidence type="ECO:0000256" key="6">
    <source>
        <dbReference type="ARBA" id="ARBA00022729"/>
    </source>
</evidence>
<gene>
    <name evidence="16" type="ORF">ACFPN2_32195</name>
</gene>
<accession>A0ABV8T5Q4</accession>
<evidence type="ECO:0000256" key="9">
    <source>
        <dbReference type="ARBA" id="ARBA00023136"/>
    </source>
</evidence>
<dbReference type="InterPro" id="IPR027385">
    <property type="entry name" value="Beta-barrel_OMP"/>
</dbReference>